<organism evidence="1 2">
    <name type="scientific">Cohnella suwonensis</name>
    <dbReference type="NCBI Taxonomy" id="696072"/>
    <lineage>
        <taxon>Bacteria</taxon>
        <taxon>Bacillati</taxon>
        <taxon>Bacillota</taxon>
        <taxon>Bacilli</taxon>
        <taxon>Bacillales</taxon>
        <taxon>Paenibacillaceae</taxon>
        <taxon>Cohnella</taxon>
    </lineage>
</organism>
<dbReference type="Pfam" id="PF13646">
    <property type="entry name" value="HEAT_2"/>
    <property type="match status" value="1"/>
</dbReference>
<dbReference type="RefSeq" id="WP_209749143.1">
    <property type="nucleotide sequence ID" value="NZ_JBHSMH010000023.1"/>
</dbReference>
<comment type="caution">
    <text evidence="1">The sequence shown here is derived from an EMBL/GenBank/DDBJ whole genome shotgun (WGS) entry which is preliminary data.</text>
</comment>
<evidence type="ECO:0000313" key="1">
    <source>
        <dbReference type="EMBL" id="MFC5469020.1"/>
    </source>
</evidence>
<evidence type="ECO:0000313" key="2">
    <source>
        <dbReference type="Proteomes" id="UP001596105"/>
    </source>
</evidence>
<gene>
    <name evidence="1" type="ORF">ACFPPD_09820</name>
</gene>
<protein>
    <submittedName>
        <fullName evidence="1">HEAT repeat domain-containing protein</fullName>
    </submittedName>
</protein>
<dbReference type="InterPro" id="IPR016024">
    <property type="entry name" value="ARM-type_fold"/>
</dbReference>
<sequence>MSIGLLQELEQETRRLFVAGSKLASGDLRLGKLLPQLRKLGEAAPVFARVAQAVEQATEAGEDNPSVKLLELSTLLSSILYTQGMTESKGEALPLEGGENFRQTSSTYRRLSPVLEALSQKGQGRLEVIRQARQDGLFDDYRLLIPAVAALDESYPEISDFLESEVVPLYGRDALPVLRRQFRMDGGKGDARRLQLIHRQLGSSGMELYLEAAEAGSQEIRTTAIGLLGHYPEQESFLLGQAGERRKEIRRAALSALATIGTPRAADRLFEALASPKDGELAVEPIANSRDEELILRVVSFARSAFDKLRESGESEETLGKLQTSLDALRSRDAEGMSELVRDILSEKSFTGLAASRIQESAARLLIGLSDPEARAFAVGLKDTHNHRFLDYSLRAAIWSLSPEEVYLRYSGYLTGTHESAGKLLLQAFLQLLPSLYEKMTEDGSRIAASLDPRWVQAFIRLDEAELVCRAAESPDRHTVNYLIGKCRRIVGIGNDYDIHCFLALFHIGYPDASEVLMDALTSGAGRQMYYLYGLQEFLLLQLSASSADRLVRLAENEVPYESTRKKLIEIAEAIRTKPQDEQGEFGDKKGWSKWISKMF</sequence>
<proteinExistence type="predicted"/>
<name>A0ABW0LSY9_9BACL</name>
<dbReference type="Gene3D" id="1.25.10.10">
    <property type="entry name" value="Leucine-rich Repeat Variant"/>
    <property type="match status" value="1"/>
</dbReference>
<dbReference type="EMBL" id="JBHSMH010000023">
    <property type="protein sequence ID" value="MFC5469020.1"/>
    <property type="molecule type" value="Genomic_DNA"/>
</dbReference>
<dbReference type="Proteomes" id="UP001596105">
    <property type="component" value="Unassembled WGS sequence"/>
</dbReference>
<accession>A0ABW0LSY9</accession>
<reference evidence="2" key="1">
    <citation type="journal article" date="2019" name="Int. J. Syst. Evol. Microbiol.">
        <title>The Global Catalogue of Microorganisms (GCM) 10K type strain sequencing project: providing services to taxonomists for standard genome sequencing and annotation.</title>
        <authorList>
            <consortium name="The Broad Institute Genomics Platform"/>
            <consortium name="The Broad Institute Genome Sequencing Center for Infectious Disease"/>
            <person name="Wu L."/>
            <person name="Ma J."/>
        </authorList>
    </citation>
    <scope>NUCLEOTIDE SEQUENCE [LARGE SCALE GENOMIC DNA]</scope>
    <source>
        <strain evidence="2">CCUG 57113</strain>
    </source>
</reference>
<dbReference type="SUPFAM" id="SSF48371">
    <property type="entry name" value="ARM repeat"/>
    <property type="match status" value="1"/>
</dbReference>
<dbReference type="InterPro" id="IPR011989">
    <property type="entry name" value="ARM-like"/>
</dbReference>
<keyword evidence="2" id="KW-1185">Reference proteome</keyword>